<dbReference type="GO" id="GO:0046316">
    <property type="term" value="F:gluconokinase activity"/>
    <property type="evidence" value="ECO:0007669"/>
    <property type="project" value="UniProtKB-EC"/>
</dbReference>
<evidence type="ECO:0000313" key="6">
    <source>
        <dbReference type="Proteomes" id="UP001224775"/>
    </source>
</evidence>
<feature type="domain" description="Carbohydrate kinase FGGY C-terminal" evidence="4">
    <location>
        <begin position="356"/>
        <end position="520"/>
    </location>
</feature>
<dbReference type="PANTHER" id="PTHR43095">
    <property type="entry name" value="SUGAR KINASE"/>
    <property type="match status" value="1"/>
</dbReference>
<accession>A0AAD8YJZ6</accession>
<dbReference type="Gene3D" id="3.30.420.40">
    <property type="match status" value="2"/>
</dbReference>
<evidence type="ECO:0000259" key="4">
    <source>
        <dbReference type="Pfam" id="PF02782"/>
    </source>
</evidence>
<evidence type="ECO:0000259" key="3">
    <source>
        <dbReference type="Pfam" id="PF00370"/>
    </source>
</evidence>
<organism evidence="5 6">
    <name type="scientific">Skeletonema marinoi</name>
    <dbReference type="NCBI Taxonomy" id="267567"/>
    <lineage>
        <taxon>Eukaryota</taxon>
        <taxon>Sar</taxon>
        <taxon>Stramenopiles</taxon>
        <taxon>Ochrophyta</taxon>
        <taxon>Bacillariophyta</taxon>
        <taxon>Coscinodiscophyceae</taxon>
        <taxon>Thalassiosirophycidae</taxon>
        <taxon>Thalassiosirales</taxon>
        <taxon>Skeletonemataceae</taxon>
        <taxon>Skeletonema</taxon>
        <taxon>Skeletonema marinoi-dohrnii complex</taxon>
    </lineage>
</organism>
<keyword evidence="2" id="KW-0418">Kinase</keyword>
<reference evidence="5" key="1">
    <citation type="submission" date="2023-06" db="EMBL/GenBank/DDBJ databases">
        <title>Survivors Of The Sea: Transcriptome response of Skeletonema marinoi to long-term dormancy.</title>
        <authorList>
            <person name="Pinder M.I.M."/>
            <person name="Kourtchenko O."/>
            <person name="Robertson E.K."/>
            <person name="Larsson T."/>
            <person name="Maumus F."/>
            <person name="Osuna-Cruz C.M."/>
            <person name="Vancaester E."/>
            <person name="Stenow R."/>
            <person name="Vandepoele K."/>
            <person name="Ploug H."/>
            <person name="Bruchert V."/>
            <person name="Godhe A."/>
            <person name="Topel M."/>
        </authorList>
    </citation>
    <scope>NUCLEOTIDE SEQUENCE</scope>
    <source>
        <strain evidence="5">R05AC</strain>
    </source>
</reference>
<evidence type="ECO:0000256" key="2">
    <source>
        <dbReference type="ARBA" id="ARBA00022777"/>
    </source>
</evidence>
<feature type="domain" description="Carbohydrate kinase FGGY N-terminal" evidence="3">
    <location>
        <begin position="70"/>
        <end position="252"/>
    </location>
</feature>
<dbReference type="SUPFAM" id="SSF53067">
    <property type="entry name" value="Actin-like ATPase domain"/>
    <property type="match status" value="2"/>
</dbReference>
<proteinExistence type="predicted"/>
<protein>
    <submittedName>
        <fullName evidence="5">Gluconokinase</fullName>
        <ecNumber evidence="5">2.7.1.12</ecNumber>
    </submittedName>
</protein>
<dbReference type="Proteomes" id="UP001224775">
    <property type="component" value="Unassembled WGS sequence"/>
</dbReference>
<evidence type="ECO:0000256" key="1">
    <source>
        <dbReference type="ARBA" id="ARBA00022679"/>
    </source>
</evidence>
<dbReference type="InterPro" id="IPR018485">
    <property type="entry name" value="FGGY_C"/>
</dbReference>
<name>A0AAD8YJZ6_9STRA</name>
<keyword evidence="6" id="KW-1185">Reference proteome</keyword>
<dbReference type="AlphaFoldDB" id="A0AAD8YJZ6"/>
<dbReference type="Pfam" id="PF02782">
    <property type="entry name" value="FGGY_C"/>
    <property type="match status" value="1"/>
</dbReference>
<dbReference type="EMBL" id="JATAAI010000004">
    <property type="protein sequence ID" value="KAK1746495.1"/>
    <property type="molecule type" value="Genomic_DNA"/>
</dbReference>
<dbReference type="InterPro" id="IPR018484">
    <property type="entry name" value="FGGY_N"/>
</dbReference>
<gene>
    <name evidence="5" type="ORF">QTG54_003102</name>
</gene>
<dbReference type="Pfam" id="PF00370">
    <property type="entry name" value="FGGY_N"/>
    <property type="match status" value="1"/>
</dbReference>
<dbReference type="InterPro" id="IPR050406">
    <property type="entry name" value="FGGY_Carb_Kinase"/>
</dbReference>
<dbReference type="PANTHER" id="PTHR43095:SF2">
    <property type="entry name" value="GLUCONOKINASE"/>
    <property type="match status" value="1"/>
</dbReference>
<sequence length="573" mass="62366">MESRSIILIVDAGSSSVRCISYELLDSRSCRSRSEEEVSTSSQPPIKAIEGMSYSVPMMSVSPNTGYIRIHEVLDAIDFCIDEVLRLLRQTITDESYNITALGFSTFVMNLVGVDEFGQPMGDKATLSYACNRADVLDTCSRIDRTLSPDTKQSLYQKTGAPLHPAYALPQLLAFYDTKDSDNAHLVEKVHQWKSISSICLSRWTGQSHTQIPISYSEASWTGLLNFRSCTWNDEAMSILEKSCNLKVLPSLSDFDRGDILADGISQHSHDGTNNSYWTRWPELRQSRFFLGIGDGAAANIGSKCGSLSSRDDSKRRIAVTIGTSAAARLCLPLEIDTNHNYSDTVVPFGLFCYRVDKSTLLLGGALTDGGSIIEWARSLLNLQSTEYFTECLEKVATMYGDRCSSSSPGVTMAPFLSGERSTGFRVGANGCISGITRETSSIDIVYACLESVVLRLCAVIKLLTGVSSGGDGEYILVASGNALENNHLWRQMLADCCGIDIVVDSDANEGTSRGVALLVANKLCNECSLKEPLVVENKSVPDLKATNNWNKASLAQESLIEAVSSTWCGNGT</sequence>
<keyword evidence="1 5" id="KW-0808">Transferase</keyword>
<dbReference type="GO" id="GO:0005975">
    <property type="term" value="P:carbohydrate metabolic process"/>
    <property type="evidence" value="ECO:0007669"/>
    <property type="project" value="InterPro"/>
</dbReference>
<comment type="caution">
    <text evidence="5">The sequence shown here is derived from an EMBL/GenBank/DDBJ whole genome shotgun (WGS) entry which is preliminary data.</text>
</comment>
<dbReference type="EC" id="2.7.1.12" evidence="5"/>
<dbReference type="InterPro" id="IPR043129">
    <property type="entry name" value="ATPase_NBD"/>
</dbReference>
<evidence type="ECO:0000313" key="5">
    <source>
        <dbReference type="EMBL" id="KAK1746495.1"/>
    </source>
</evidence>